<protein>
    <submittedName>
        <fullName evidence="3">Invasion associated locus B family protein</fullName>
    </submittedName>
</protein>
<dbReference type="InterPro" id="IPR010642">
    <property type="entry name" value="Invasion_prot_B"/>
</dbReference>
<feature type="signal peptide" evidence="2">
    <location>
        <begin position="1"/>
        <end position="23"/>
    </location>
</feature>
<feature type="chain" id="PRO_5036353731" evidence="2">
    <location>
        <begin position="24"/>
        <end position="219"/>
    </location>
</feature>
<evidence type="ECO:0000256" key="2">
    <source>
        <dbReference type="SAM" id="SignalP"/>
    </source>
</evidence>
<reference evidence="5 6" key="1">
    <citation type="submission" date="2019-01" db="EMBL/GenBank/DDBJ databases">
        <title>Sinorhodobacter populi sp. nov. isolated from the symptomatic bark tissue of Populus euramericana canker.</title>
        <authorList>
            <person name="Xu G."/>
        </authorList>
    </citation>
    <scope>NUCLEOTIDE SEQUENCE [LARGE SCALE GENOMIC DNA]</scope>
    <source>
        <strain evidence="3 6">2D-5</strain>
        <strain evidence="4 5">SK2B-1</strain>
    </source>
</reference>
<evidence type="ECO:0000313" key="6">
    <source>
        <dbReference type="Proteomes" id="UP000285710"/>
    </source>
</evidence>
<evidence type="ECO:0000256" key="1">
    <source>
        <dbReference type="SAM" id="MobiDB-lite"/>
    </source>
</evidence>
<name>A0A443J2Z6_9RHOB</name>
<dbReference type="EMBL" id="SAUZ01000002">
    <property type="protein sequence ID" value="RWR23988.1"/>
    <property type="molecule type" value="Genomic_DNA"/>
</dbReference>
<dbReference type="RefSeq" id="WP_128180955.1">
    <property type="nucleotide sequence ID" value="NZ_JBHRSO010000011.1"/>
</dbReference>
<dbReference type="EMBL" id="SAUW01000002">
    <property type="protein sequence ID" value="RWR14809.1"/>
    <property type="molecule type" value="Genomic_DNA"/>
</dbReference>
<evidence type="ECO:0000313" key="3">
    <source>
        <dbReference type="EMBL" id="RWR14809.1"/>
    </source>
</evidence>
<dbReference type="Proteomes" id="UP000285710">
    <property type="component" value="Unassembled WGS sequence"/>
</dbReference>
<accession>A0A443J2Z6</accession>
<dbReference type="Pfam" id="PF06776">
    <property type="entry name" value="IalB"/>
    <property type="match status" value="1"/>
</dbReference>
<dbReference type="InterPro" id="IPR038696">
    <property type="entry name" value="IalB_sf"/>
</dbReference>
<dbReference type="Gene3D" id="2.60.40.1880">
    <property type="entry name" value="Invasion associated locus B (IalB) protein"/>
    <property type="match status" value="1"/>
</dbReference>
<accession>A0A443JTY7</accession>
<gene>
    <name evidence="4" type="ORF">D2T30_02440</name>
    <name evidence="3" type="ORF">D2T33_02315</name>
</gene>
<evidence type="ECO:0000313" key="5">
    <source>
        <dbReference type="Proteomes" id="UP000284476"/>
    </source>
</evidence>
<keyword evidence="2" id="KW-0732">Signal</keyword>
<organism evidence="3 6">
    <name type="scientific">Paenirhodobacter populi</name>
    <dbReference type="NCBI Taxonomy" id="2306993"/>
    <lineage>
        <taxon>Bacteria</taxon>
        <taxon>Pseudomonadati</taxon>
        <taxon>Pseudomonadota</taxon>
        <taxon>Alphaproteobacteria</taxon>
        <taxon>Rhodobacterales</taxon>
        <taxon>Rhodobacter group</taxon>
        <taxon>Paenirhodobacter</taxon>
    </lineage>
</organism>
<reference evidence="5 6" key="2">
    <citation type="submission" date="2019-01" db="EMBL/GenBank/DDBJ databases">
        <authorList>
            <person name="Li Y."/>
        </authorList>
    </citation>
    <scope>NUCLEOTIDE SEQUENCE [LARGE SCALE GENOMIC DNA]</scope>
    <source>
        <strain evidence="3 6">2D-5</strain>
        <strain evidence="4 5">SK2B-1</strain>
    </source>
</reference>
<feature type="compositionally biased region" description="Low complexity" evidence="1">
    <location>
        <begin position="31"/>
        <end position="62"/>
    </location>
</feature>
<feature type="region of interest" description="Disordered" evidence="1">
    <location>
        <begin position="31"/>
        <end position="69"/>
    </location>
</feature>
<sequence length="219" mass="22796">MTVFRNSAAAALVLCLAVPASFAQDAAAPATEAPATEAPAAEAPATTTPPATAEAQPAEPTEGPGSSYTAETFGDWNLQCFRSEDGNDPCQMYQLLHDAKGNAVADISMIALPPGGKAVAGATIMTPLETLLTANLALKVDNQTPRGYPFTFCAQLGCFARIGLLPEELAQFKKGNKVTLTVVPISTPNEPVNVDVSLKGFTAAYDAVSARNKDLKLQQ</sequence>
<comment type="caution">
    <text evidence="3">The sequence shown here is derived from an EMBL/GenBank/DDBJ whole genome shotgun (WGS) entry which is preliminary data.</text>
</comment>
<dbReference type="AlphaFoldDB" id="A0A443J2Z6"/>
<keyword evidence="6" id="KW-1185">Reference proteome</keyword>
<dbReference type="Proteomes" id="UP000284476">
    <property type="component" value="Unassembled WGS sequence"/>
</dbReference>
<evidence type="ECO:0000313" key="4">
    <source>
        <dbReference type="EMBL" id="RWR23988.1"/>
    </source>
</evidence>
<proteinExistence type="predicted"/>